<dbReference type="Pfam" id="PF01966">
    <property type="entry name" value="HD"/>
    <property type="match status" value="1"/>
</dbReference>
<dbReference type="AlphaFoldDB" id="A0A512T1Z1"/>
<dbReference type="InterPro" id="IPR052020">
    <property type="entry name" value="Cyclic_di-GMP/3'3'-cGAMP_PDE"/>
</dbReference>
<evidence type="ECO:0000313" key="4">
    <source>
        <dbReference type="Proteomes" id="UP000321793"/>
    </source>
</evidence>
<feature type="transmembrane region" description="Helical" evidence="1">
    <location>
        <begin position="157"/>
        <end position="180"/>
    </location>
</feature>
<feature type="transmembrane region" description="Helical" evidence="1">
    <location>
        <begin position="36"/>
        <end position="56"/>
    </location>
</feature>
<evidence type="ECO:0000256" key="1">
    <source>
        <dbReference type="SAM" id="Phobius"/>
    </source>
</evidence>
<dbReference type="Gene3D" id="1.10.3210.10">
    <property type="entry name" value="Hypothetical protein af1432"/>
    <property type="match status" value="1"/>
</dbReference>
<comment type="caution">
    <text evidence="3">The sequence shown here is derived from an EMBL/GenBank/DDBJ whole genome shotgun (WGS) entry which is preliminary data.</text>
</comment>
<feature type="transmembrane region" description="Helical" evidence="1">
    <location>
        <begin position="89"/>
        <end position="111"/>
    </location>
</feature>
<organism evidence="3 4">
    <name type="scientific">Knoellia locipacati</name>
    <dbReference type="NCBI Taxonomy" id="882824"/>
    <lineage>
        <taxon>Bacteria</taxon>
        <taxon>Bacillati</taxon>
        <taxon>Actinomycetota</taxon>
        <taxon>Actinomycetes</taxon>
        <taxon>Micrococcales</taxon>
        <taxon>Intrasporangiaceae</taxon>
        <taxon>Knoellia</taxon>
    </lineage>
</organism>
<keyword evidence="4" id="KW-1185">Reference proteome</keyword>
<keyword evidence="1" id="KW-0812">Transmembrane</keyword>
<evidence type="ECO:0000259" key="2">
    <source>
        <dbReference type="PROSITE" id="PS51832"/>
    </source>
</evidence>
<keyword evidence="3" id="KW-0449">Lipoprotein</keyword>
<reference evidence="3 4" key="1">
    <citation type="submission" date="2019-07" db="EMBL/GenBank/DDBJ databases">
        <title>Whole genome shotgun sequence of Knoellia locipacati NBRC 109775.</title>
        <authorList>
            <person name="Hosoyama A."/>
            <person name="Uohara A."/>
            <person name="Ohji S."/>
            <person name="Ichikawa N."/>
        </authorList>
    </citation>
    <scope>NUCLEOTIDE SEQUENCE [LARGE SCALE GENOMIC DNA]</scope>
    <source>
        <strain evidence="3 4">NBRC 109775</strain>
    </source>
</reference>
<keyword evidence="1" id="KW-1133">Transmembrane helix</keyword>
<dbReference type="InterPro" id="IPR006674">
    <property type="entry name" value="HD_domain"/>
</dbReference>
<accession>A0A512T1Z1</accession>
<dbReference type="OrthoDB" id="40937at2"/>
<dbReference type="PANTHER" id="PTHR45228:SF4">
    <property type="entry name" value="LIPOPROTEIN"/>
    <property type="match status" value="1"/>
</dbReference>
<proteinExistence type="predicted"/>
<feature type="transmembrane region" description="Helical" evidence="1">
    <location>
        <begin position="200"/>
        <end position="218"/>
    </location>
</feature>
<dbReference type="SUPFAM" id="SSF109604">
    <property type="entry name" value="HD-domain/PDEase-like"/>
    <property type="match status" value="1"/>
</dbReference>
<dbReference type="RefSeq" id="WP_147065071.1">
    <property type="nucleotide sequence ID" value="NZ_BAABDN010000001.1"/>
</dbReference>
<dbReference type="InterPro" id="IPR003607">
    <property type="entry name" value="HD/PDEase_dom"/>
</dbReference>
<dbReference type="InterPro" id="IPR037522">
    <property type="entry name" value="HD_GYP_dom"/>
</dbReference>
<keyword evidence="1" id="KW-0472">Membrane</keyword>
<gene>
    <name evidence="3" type="ORF">KLO01_22690</name>
</gene>
<dbReference type="EMBL" id="BKBA01000008">
    <property type="protein sequence ID" value="GEQ14222.1"/>
    <property type="molecule type" value="Genomic_DNA"/>
</dbReference>
<feature type="domain" description="HD-GYP" evidence="2">
    <location>
        <begin position="246"/>
        <end position="427"/>
    </location>
</feature>
<dbReference type="PANTHER" id="PTHR45228">
    <property type="entry name" value="CYCLIC DI-GMP PHOSPHODIESTERASE TM_0186-RELATED"/>
    <property type="match status" value="1"/>
</dbReference>
<dbReference type="PROSITE" id="PS51832">
    <property type="entry name" value="HD_GYP"/>
    <property type="match status" value="1"/>
</dbReference>
<dbReference type="Proteomes" id="UP000321793">
    <property type="component" value="Unassembled WGS sequence"/>
</dbReference>
<feature type="transmembrane region" description="Helical" evidence="1">
    <location>
        <begin position="118"/>
        <end position="137"/>
    </location>
</feature>
<sequence length="427" mass="45539">MTRRHRIESLVLLLGAVTLLWSLFDAGDDLVATVGRQPGILGAFLVVITVGELFRVVMPSGRIAAPVATGAGIALALLGPVYGLAEFDVAAGVVTLVVATALGLALVLRTLLGRPAQWYLVAARTVGIAITATLMRLGDGDGRGVWVWELADRSPWVVALVMMAAAAAGLFADLVLTGLVQSERWELPATTTLRDELGEAQALTFGVLAAGPLVAFLAPVIGLLALPLGLLPMVLTYVAVRRYATNRATYRQTIAALSRLTEAAGYTPAGHASRVAERSVAIARSMGLHADQIQELEYAALLHDLGQVGLRSPIPDGATVLAAPDDQRRIASEGARIVRRTEVLDDVADLMERQTTPFRHVREWGEEVPLASRIIKVANAYDDFSHGRTDVVSVDAALERIHLGLGYEYDPEVVEALIRTNPVPGPR</sequence>
<dbReference type="CDD" id="cd00077">
    <property type="entry name" value="HDc"/>
    <property type="match status" value="1"/>
</dbReference>
<evidence type="ECO:0000313" key="3">
    <source>
        <dbReference type="EMBL" id="GEQ14222.1"/>
    </source>
</evidence>
<protein>
    <submittedName>
        <fullName evidence="3">Lipoprotein</fullName>
    </submittedName>
</protein>
<name>A0A512T1Z1_9MICO</name>
<feature type="transmembrane region" description="Helical" evidence="1">
    <location>
        <begin position="63"/>
        <end position="83"/>
    </location>
</feature>